<keyword evidence="1" id="KW-1133">Transmembrane helix</keyword>
<keyword evidence="1" id="KW-0812">Transmembrane</keyword>
<reference evidence="2 3" key="1">
    <citation type="journal article" date="2002" name="Nature">
        <title>Genome sequence and comparative analysis of the model rodent malaria parasite Plasmodium yoelii yoelii.</title>
        <authorList>
            <person name="Carlton J.M."/>
            <person name="Angiuoli S.V."/>
            <person name="Suh B.B."/>
            <person name="Kooij T.W."/>
            <person name="Pertea M."/>
            <person name="Silva J.C."/>
            <person name="Ermolaeva M.D."/>
            <person name="Allen J.E."/>
            <person name="Selengut J.D."/>
            <person name="Koo H.L."/>
            <person name="Peterson J.D."/>
            <person name="Pop M."/>
            <person name="Kosack D.S."/>
            <person name="Shumway M.F."/>
            <person name="Bidwell S.L."/>
            <person name="Shallom S.J."/>
            <person name="van Aken S.E."/>
            <person name="Riedmuller S.B."/>
            <person name="Feldblyum T.V."/>
            <person name="Cho J.K."/>
            <person name="Quackenbush J."/>
            <person name="Sedegah M."/>
            <person name="Shoaibi A."/>
            <person name="Cummings L.M."/>
            <person name="Florens L."/>
            <person name="Yates J.R."/>
            <person name="Raine J.D."/>
            <person name="Sinden R.E."/>
            <person name="Harris M.A."/>
            <person name="Cunningham D.A."/>
            <person name="Preiser P.R."/>
            <person name="Bergman L.W."/>
            <person name="Vaidya A.B."/>
            <person name="van Lin L.H."/>
            <person name="Janse C.J."/>
            <person name="Waters A.P."/>
            <person name="Smith H.O."/>
            <person name="White O.R."/>
            <person name="Salzberg S.L."/>
            <person name="Venter J.C."/>
            <person name="Fraser C.M."/>
            <person name="Hoffman S.L."/>
            <person name="Gardner M.J."/>
            <person name="Carucci D.J."/>
        </authorList>
    </citation>
    <scope>NUCLEOTIDE SEQUENCE [LARGE SCALE GENOMIC DNA]</scope>
    <source>
        <strain evidence="2 3">17XNL</strain>
    </source>
</reference>
<evidence type="ECO:0000313" key="2">
    <source>
        <dbReference type="EMBL" id="EAA19444.1"/>
    </source>
</evidence>
<comment type="caution">
    <text evidence="2">The sequence shown here is derived from an EMBL/GenBank/DDBJ whole genome shotgun (WGS) entry which is preliminary data.</text>
</comment>
<protein>
    <submittedName>
        <fullName evidence="2">Uncharacterized protein</fullName>
    </submittedName>
</protein>
<name>Q7R8Y3_PLAYO</name>
<proteinExistence type="predicted"/>
<accession>Q7R8Y3</accession>
<dbReference type="PaxDb" id="73239-Q7R8Y3"/>
<gene>
    <name evidence="2" type="ORF">PY07087</name>
</gene>
<sequence>MKKCYVPAFILMAMFLFLVAYLDFNSILKVRNDYIEQNNNLTIQNPDPKYEFPKMQF</sequence>
<keyword evidence="1" id="KW-0472">Membrane</keyword>
<dbReference type="Proteomes" id="UP000008553">
    <property type="component" value="Unassembled WGS sequence"/>
</dbReference>
<keyword evidence="3" id="KW-1185">Reference proteome</keyword>
<dbReference type="EMBL" id="AABL01002524">
    <property type="protein sequence ID" value="EAA19444.1"/>
    <property type="molecule type" value="Genomic_DNA"/>
</dbReference>
<evidence type="ECO:0000256" key="1">
    <source>
        <dbReference type="SAM" id="Phobius"/>
    </source>
</evidence>
<evidence type="ECO:0000313" key="3">
    <source>
        <dbReference type="Proteomes" id="UP000008553"/>
    </source>
</evidence>
<feature type="transmembrane region" description="Helical" evidence="1">
    <location>
        <begin position="6"/>
        <end position="24"/>
    </location>
</feature>
<dbReference type="AlphaFoldDB" id="Q7R8Y3"/>
<dbReference type="InParanoid" id="Q7R8Y3"/>
<organism evidence="2 3">
    <name type="scientific">Plasmodium yoelii yoelii</name>
    <dbReference type="NCBI Taxonomy" id="73239"/>
    <lineage>
        <taxon>Eukaryota</taxon>
        <taxon>Sar</taxon>
        <taxon>Alveolata</taxon>
        <taxon>Apicomplexa</taxon>
        <taxon>Aconoidasida</taxon>
        <taxon>Haemosporida</taxon>
        <taxon>Plasmodiidae</taxon>
        <taxon>Plasmodium</taxon>
        <taxon>Plasmodium (Vinckeia)</taxon>
    </lineage>
</organism>